<proteinExistence type="predicted"/>
<evidence type="ECO:0000313" key="1">
    <source>
        <dbReference type="EMBL" id="ACL77403.1"/>
    </source>
</evidence>
<dbReference type="RefSeq" id="WP_015926461.1">
    <property type="nucleotide sequence ID" value="NC_011898.1"/>
</dbReference>
<sequence>MIKRIEFVDPNLPSDIEKILPSILAQALINKLQNENITDNKNKSA</sequence>
<accession>B8I077</accession>
<protein>
    <submittedName>
        <fullName evidence="1">Uncharacterized protein</fullName>
    </submittedName>
</protein>
<dbReference type="Proteomes" id="UP000001349">
    <property type="component" value="Chromosome"/>
</dbReference>
<organism evidence="1 2">
    <name type="scientific">Ruminiclostridium cellulolyticum (strain ATCC 35319 / DSM 5812 / JCM 6584 / H10)</name>
    <name type="common">Clostridium cellulolyticum</name>
    <dbReference type="NCBI Taxonomy" id="394503"/>
    <lineage>
        <taxon>Bacteria</taxon>
        <taxon>Bacillati</taxon>
        <taxon>Bacillota</taxon>
        <taxon>Clostridia</taxon>
        <taxon>Eubacteriales</taxon>
        <taxon>Oscillospiraceae</taxon>
        <taxon>Ruminiclostridium</taxon>
    </lineage>
</organism>
<evidence type="ECO:0000313" key="2">
    <source>
        <dbReference type="Proteomes" id="UP000001349"/>
    </source>
</evidence>
<dbReference type="KEGG" id="cce:Ccel_3112"/>
<dbReference type="EMBL" id="CP001348">
    <property type="protein sequence ID" value="ACL77403.1"/>
    <property type="molecule type" value="Genomic_DNA"/>
</dbReference>
<gene>
    <name evidence="1" type="ordered locus">Ccel_3112</name>
</gene>
<reference evidence="1 2" key="1">
    <citation type="submission" date="2009-01" db="EMBL/GenBank/DDBJ databases">
        <title>Complete sequence of Clostridium cellulolyticum H10.</title>
        <authorList>
            <consortium name="US DOE Joint Genome Institute"/>
            <person name="Lucas S."/>
            <person name="Copeland A."/>
            <person name="Lapidus A."/>
            <person name="Glavina del Rio T."/>
            <person name="Dalin E."/>
            <person name="Tice H."/>
            <person name="Bruce D."/>
            <person name="Goodwin L."/>
            <person name="Pitluck S."/>
            <person name="Chertkov O."/>
            <person name="Saunders E."/>
            <person name="Brettin T."/>
            <person name="Detter J.C."/>
            <person name="Han C."/>
            <person name="Larimer F."/>
            <person name="Land M."/>
            <person name="Hauser L."/>
            <person name="Kyrpides N."/>
            <person name="Ivanova N."/>
            <person name="Zhou J."/>
            <person name="Richardson P."/>
        </authorList>
    </citation>
    <scope>NUCLEOTIDE SEQUENCE [LARGE SCALE GENOMIC DNA]</scope>
    <source>
        <strain evidence="2">ATCC 35319 / DSM 5812 / JCM 6584 / H10</strain>
    </source>
</reference>
<dbReference type="AlphaFoldDB" id="B8I077"/>
<dbReference type="HOGENOM" id="CLU_3198051_0_0_9"/>
<keyword evidence="2" id="KW-1185">Reference proteome</keyword>
<name>B8I077_RUMCH</name>